<accession>A0AAN0M9G2</accession>
<feature type="region of interest" description="Disordered" evidence="1">
    <location>
        <begin position="412"/>
        <end position="489"/>
    </location>
</feature>
<reference evidence="2 3" key="1">
    <citation type="submission" date="2024-04" db="EMBL/GenBank/DDBJ databases">
        <title>Phylogenomic analyses of a clade within the roseobacter group suggest taxonomic reassignments of species of the genera Aestuariivita, Citreicella, Loktanella, Nautella, Pelagibaca, Ruegeria, Thalassobius, Thiobacimonas and Tropicibacter, and the proposal o.</title>
        <authorList>
            <person name="Jeon C.O."/>
        </authorList>
    </citation>
    <scope>NUCLEOTIDE SEQUENCE [LARGE SCALE GENOMIC DNA]</scope>
    <source>
        <strain evidence="2 3">G8-12</strain>
    </source>
</reference>
<dbReference type="Proteomes" id="UP001451782">
    <property type="component" value="Chromosome"/>
</dbReference>
<feature type="compositionally biased region" description="Basic and acidic residues" evidence="1">
    <location>
        <begin position="418"/>
        <end position="447"/>
    </location>
</feature>
<feature type="compositionally biased region" description="Acidic residues" evidence="1">
    <location>
        <begin position="211"/>
        <end position="220"/>
    </location>
</feature>
<protein>
    <submittedName>
        <fullName evidence="2">Uncharacterized protein</fullName>
    </submittedName>
</protein>
<dbReference type="RefSeq" id="WP_342071560.1">
    <property type="nucleotide sequence ID" value="NZ_CP151762.1"/>
</dbReference>
<proteinExistence type="predicted"/>
<evidence type="ECO:0000256" key="1">
    <source>
        <dbReference type="SAM" id="MobiDB-lite"/>
    </source>
</evidence>
<evidence type="ECO:0000313" key="3">
    <source>
        <dbReference type="Proteomes" id="UP001451782"/>
    </source>
</evidence>
<evidence type="ECO:0000313" key="2">
    <source>
        <dbReference type="EMBL" id="WZU65212.1"/>
    </source>
</evidence>
<dbReference type="EMBL" id="CP151762">
    <property type="protein sequence ID" value="WZU65212.1"/>
    <property type="molecule type" value="Genomic_DNA"/>
</dbReference>
<feature type="region of interest" description="Disordered" evidence="1">
    <location>
        <begin position="148"/>
        <end position="224"/>
    </location>
</feature>
<gene>
    <name evidence="2" type="ORF">AABB28_08120</name>
</gene>
<feature type="compositionally biased region" description="Low complexity" evidence="1">
    <location>
        <begin position="478"/>
        <end position="487"/>
    </location>
</feature>
<organism evidence="2 3">
    <name type="scientific">Yoonia algicola</name>
    <dbReference type="NCBI Taxonomy" id="3137368"/>
    <lineage>
        <taxon>Bacteria</taxon>
        <taxon>Pseudomonadati</taxon>
        <taxon>Pseudomonadota</taxon>
        <taxon>Alphaproteobacteria</taxon>
        <taxon>Rhodobacterales</taxon>
        <taxon>Paracoccaceae</taxon>
        <taxon>Yoonia</taxon>
    </lineage>
</organism>
<name>A0AAN0M9G2_9RHOB</name>
<feature type="compositionally biased region" description="Acidic residues" evidence="1">
    <location>
        <begin position="255"/>
        <end position="323"/>
    </location>
</feature>
<keyword evidence="3" id="KW-1185">Reference proteome</keyword>
<dbReference type="AlphaFoldDB" id="A0AAN0M9G2"/>
<feature type="region of interest" description="Disordered" evidence="1">
    <location>
        <begin position="238"/>
        <end position="324"/>
    </location>
</feature>
<feature type="region of interest" description="Disordered" evidence="1">
    <location>
        <begin position="80"/>
        <end position="108"/>
    </location>
</feature>
<dbReference type="KEGG" id="yag:AABB28_08120"/>
<sequence>MEENTQVLDVTYGNFSCRLEGFEDSVETMKMVVSFFHDLAGHDRFMDTEPLAPDMETLARLTEEQTGVAVDVEGEGNRVSLRVRHDDAEMAPELSEETDAYDAYDADEWDADDEIYDAPVEDEEPEDDDDSYASNLSSVADKLERMRAAAAERKSAPSADDFSEDLSEPAATAPAANPLSQRLSDLVKRTTAAAAAVPMEDDTPKAQAPVAEDDDLEDDLNVFNTAEIDEDIAAALAAEEADDEPLLADHVADDLTAETTDEPIAEETLDEDEASEDDIVAAQDDDAYEEETAFDDAQDDEDGDDPYVSDDADEDEAEVDEEPLLLTAKQAAEVEDDDYNDDDEFDLEAEVAKVEAEIAARQGNDFARPGLPRHVEDAMSRIMSQTDQHLNQPENRRHRDAFAQLKAAVAATEAARQLGDKGADKRDPDEVYKDDLGAHDAMDKGEGKSIPPLKLVKSQEVKPGAGDRQTLQKPQTPAPASASSMEAASERLRKIATLKESEAQPETNDFADFVASHGASDLTDQLEAAGAYICFIEGEDDFSRPQVMKMVQSASDSEISREDGLRSFGRLLRQARLIKLPNGRFQVADNTQYRPDGYKAARG</sequence>
<feature type="compositionally biased region" description="Acidic residues" evidence="1">
    <location>
        <begin position="94"/>
        <end position="108"/>
    </location>
</feature>